<protein>
    <recommendedName>
        <fullName evidence="10">Interferon-induced transmembrane protein</fullName>
    </recommendedName>
</protein>
<comment type="similarity">
    <text evidence="2">Belongs to the CD225/Dispanin family.</text>
</comment>
<keyword evidence="3 7" id="KW-0812">Transmembrane</keyword>
<dbReference type="EMBL" id="JBAMIC010000007">
    <property type="protein sequence ID" value="KAK7105631.1"/>
    <property type="molecule type" value="Genomic_DNA"/>
</dbReference>
<accession>A0AAN9GEV7</accession>
<dbReference type="Proteomes" id="UP001374579">
    <property type="component" value="Unassembled WGS sequence"/>
</dbReference>
<evidence type="ECO:0000256" key="4">
    <source>
        <dbReference type="ARBA" id="ARBA00022989"/>
    </source>
</evidence>
<comment type="subcellular location">
    <subcellularLocation>
        <location evidence="1">Membrane</location>
    </subcellularLocation>
</comment>
<keyword evidence="9" id="KW-1185">Reference proteome</keyword>
<feature type="transmembrane region" description="Helical" evidence="7">
    <location>
        <begin position="65"/>
        <end position="90"/>
    </location>
</feature>
<proteinExistence type="inferred from homology"/>
<dbReference type="InterPro" id="IPR007593">
    <property type="entry name" value="CD225/Dispanin_fam"/>
</dbReference>
<sequence length="144" mass="15830">MEPNTGLPTYEASLGGPVNNGGYHNTGPTNDQQNCIPMTNIQPAPTRPMVIAQSGEVEPETTGSLVFSTLSAMFCFLWCGLMAIGVAWQARLQVLNGKFAHARHSLTVAKILNCVALFFGLIFWGLLIWALSGIFFHSYRRSYY</sequence>
<feature type="region of interest" description="Disordered" evidence="6">
    <location>
        <begin position="1"/>
        <end position="29"/>
    </location>
</feature>
<gene>
    <name evidence="8" type="ORF">V1264_016990</name>
</gene>
<dbReference type="Pfam" id="PF04505">
    <property type="entry name" value="CD225"/>
    <property type="match status" value="1"/>
</dbReference>
<comment type="caution">
    <text evidence="8">The sequence shown here is derived from an EMBL/GenBank/DDBJ whole genome shotgun (WGS) entry which is preliminary data.</text>
</comment>
<evidence type="ECO:0000256" key="2">
    <source>
        <dbReference type="ARBA" id="ARBA00006843"/>
    </source>
</evidence>
<evidence type="ECO:0000256" key="3">
    <source>
        <dbReference type="ARBA" id="ARBA00022692"/>
    </source>
</evidence>
<keyword evidence="4 7" id="KW-1133">Transmembrane helix</keyword>
<evidence type="ECO:0000256" key="5">
    <source>
        <dbReference type="ARBA" id="ARBA00023136"/>
    </source>
</evidence>
<evidence type="ECO:0000256" key="1">
    <source>
        <dbReference type="ARBA" id="ARBA00004370"/>
    </source>
</evidence>
<dbReference type="GO" id="GO:0016020">
    <property type="term" value="C:membrane"/>
    <property type="evidence" value="ECO:0007669"/>
    <property type="project" value="UniProtKB-SubCell"/>
</dbReference>
<evidence type="ECO:0008006" key="10">
    <source>
        <dbReference type="Google" id="ProtNLM"/>
    </source>
</evidence>
<evidence type="ECO:0000256" key="6">
    <source>
        <dbReference type="SAM" id="MobiDB-lite"/>
    </source>
</evidence>
<evidence type="ECO:0000313" key="9">
    <source>
        <dbReference type="Proteomes" id="UP001374579"/>
    </source>
</evidence>
<keyword evidence="5 7" id="KW-0472">Membrane</keyword>
<organism evidence="8 9">
    <name type="scientific">Littorina saxatilis</name>
    <dbReference type="NCBI Taxonomy" id="31220"/>
    <lineage>
        <taxon>Eukaryota</taxon>
        <taxon>Metazoa</taxon>
        <taxon>Spiralia</taxon>
        <taxon>Lophotrochozoa</taxon>
        <taxon>Mollusca</taxon>
        <taxon>Gastropoda</taxon>
        <taxon>Caenogastropoda</taxon>
        <taxon>Littorinimorpha</taxon>
        <taxon>Littorinoidea</taxon>
        <taxon>Littorinidae</taxon>
        <taxon>Littorina</taxon>
    </lineage>
</organism>
<evidence type="ECO:0000256" key="7">
    <source>
        <dbReference type="SAM" id="Phobius"/>
    </source>
</evidence>
<feature type="transmembrane region" description="Helical" evidence="7">
    <location>
        <begin position="111"/>
        <end position="136"/>
    </location>
</feature>
<reference evidence="8 9" key="1">
    <citation type="submission" date="2024-02" db="EMBL/GenBank/DDBJ databases">
        <title>Chromosome-scale genome assembly of the rough periwinkle Littorina saxatilis.</title>
        <authorList>
            <person name="De Jode A."/>
            <person name="Faria R."/>
            <person name="Formenti G."/>
            <person name="Sims Y."/>
            <person name="Smith T.P."/>
            <person name="Tracey A."/>
            <person name="Wood J.M.D."/>
            <person name="Zagrodzka Z.B."/>
            <person name="Johannesson K."/>
            <person name="Butlin R.K."/>
            <person name="Leder E.H."/>
        </authorList>
    </citation>
    <scope>NUCLEOTIDE SEQUENCE [LARGE SCALE GENOMIC DNA]</scope>
    <source>
        <strain evidence="8">Snail1</strain>
        <tissue evidence="8">Muscle</tissue>
    </source>
</reference>
<name>A0AAN9GEV7_9CAEN</name>
<evidence type="ECO:0000313" key="8">
    <source>
        <dbReference type="EMBL" id="KAK7105631.1"/>
    </source>
</evidence>
<dbReference type="AlphaFoldDB" id="A0AAN9GEV7"/>